<protein>
    <recommendedName>
        <fullName evidence="3">N-acetyltransferase domain-containing protein</fullName>
    </recommendedName>
</protein>
<dbReference type="AlphaFoldDB" id="A0A913WWZ5"/>
<dbReference type="GO" id="GO:0008080">
    <property type="term" value="F:N-acetyltransferase activity"/>
    <property type="evidence" value="ECO:0007669"/>
    <property type="project" value="InterPro"/>
</dbReference>
<dbReference type="PANTHER" id="PTHR13947">
    <property type="entry name" value="GNAT FAMILY N-ACETYLTRANSFERASE"/>
    <property type="match status" value="1"/>
</dbReference>
<dbReference type="CDD" id="cd04301">
    <property type="entry name" value="NAT_SF"/>
    <property type="match status" value="1"/>
</dbReference>
<dbReference type="RefSeq" id="XP_020895370.1">
    <property type="nucleotide sequence ID" value="XM_021039711.2"/>
</dbReference>
<reference evidence="4" key="1">
    <citation type="submission" date="2022-11" db="UniProtKB">
        <authorList>
            <consortium name="EnsemblMetazoa"/>
        </authorList>
    </citation>
    <scope>IDENTIFICATION</scope>
</reference>
<proteinExistence type="predicted"/>
<keyword evidence="1" id="KW-0808">Transferase</keyword>
<dbReference type="PANTHER" id="PTHR13947:SF37">
    <property type="entry name" value="LD18367P"/>
    <property type="match status" value="1"/>
</dbReference>
<feature type="domain" description="N-acetyltransferase" evidence="3">
    <location>
        <begin position="83"/>
        <end position="222"/>
    </location>
</feature>
<dbReference type="EnsemblMetazoa" id="XM_021039711.2">
    <property type="protein sequence ID" value="XP_020895370.1"/>
    <property type="gene ID" value="LOC110234338"/>
</dbReference>
<dbReference type="InterPro" id="IPR000182">
    <property type="entry name" value="GNAT_dom"/>
</dbReference>
<accession>A0A913WWZ5</accession>
<evidence type="ECO:0000259" key="3">
    <source>
        <dbReference type="PROSITE" id="PS51186"/>
    </source>
</evidence>
<dbReference type="InterPro" id="IPR016181">
    <property type="entry name" value="Acyl_CoA_acyltransferase"/>
</dbReference>
<evidence type="ECO:0000256" key="1">
    <source>
        <dbReference type="ARBA" id="ARBA00022679"/>
    </source>
</evidence>
<sequence>MDMLTTTSPLKPRDVFIRPYKDSDHTQCREIFTEGMQQLANPIMTLVYPRYVKIASIILVLISAASFRWSPWIVGLYLILCVVMTALLYIDIYIELMKFISGCLNSDLLDISETYKDGSKVFVAEVQGQVVGMVGLLQGPHLKPGVGELQRMSVSRTMRRKGIAKLLCKELVIFAKQQNINKIVLSTTGVQTAAIKLYKKIGFQLSDTFPYPQKILEELPYECYELEL</sequence>
<keyword evidence="2" id="KW-0812">Transmembrane</keyword>
<dbReference type="OrthoDB" id="41532at2759"/>
<dbReference type="SUPFAM" id="SSF55729">
    <property type="entry name" value="Acyl-CoA N-acyltransferases (Nat)"/>
    <property type="match status" value="1"/>
</dbReference>
<evidence type="ECO:0000313" key="5">
    <source>
        <dbReference type="Proteomes" id="UP000887567"/>
    </source>
</evidence>
<dbReference type="InterPro" id="IPR050769">
    <property type="entry name" value="NAT_camello-type"/>
</dbReference>
<dbReference type="Gene3D" id="3.40.630.30">
    <property type="match status" value="1"/>
</dbReference>
<keyword evidence="2" id="KW-1133">Transmembrane helix</keyword>
<name>A0A913WWZ5_EXADI</name>
<feature type="transmembrane region" description="Helical" evidence="2">
    <location>
        <begin position="75"/>
        <end position="94"/>
    </location>
</feature>
<evidence type="ECO:0000313" key="4">
    <source>
        <dbReference type="EnsemblMetazoa" id="XP_020895370.1"/>
    </source>
</evidence>
<keyword evidence="5" id="KW-1185">Reference proteome</keyword>
<dbReference type="GeneID" id="110234338"/>
<dbReference type="Proteomes" id="UP000887567">
    <property type="component" value="Unplaced"/>
</dbReference>
<evidence type="ECO:0000256" key="2">
    <source>
        <dbReference type="SAM" id="Phobius"/>
    </source>
</evidence>
<dbReference type="OMA" id="IFTEGMQ"/>
<organism evidence="4 5">
    <name type="scientific">Exaiptasia diaphana</name>
    <name type="common">Tropical sea anemone</name>
    <name type="synonym">Aiptasia pulchella</name>
    <dbReference type="NCBI Taxonomy" id="2652724"/>
    <lineage>
        <taxon>Eukaryota</taxon>
        <taxon>Metazoa</taxon>
        <taxon>Cnidaria</taxon>
        <taxon>Anthozoa</taxon>
        <taxon>Hexacorallia</taxon>
        <taxon>Actiniaria</taxon>
        <taxon>Aiptasiidae</taxon>
        <taxon>Exaiptasia</taxon>
    </lineage>
</organism>
<dbReference type="PROSITE" id="PS51186">
    <property type="entry name" value="GNAT"/>
    <property type="match status" value="1"/>
</dbReference>
<dbReference type="Pfam" id="PF00583">
    <property type="entry name" value="Acetyltransf_1"/>
    <property type="match status" value="1"/>
</dbReference>
<keyword evidence="2" id="KW-0472">Membrane</keyword>
<dbReference type="KEGG" id="epa:110234338"/>
<feature type="transmembrane region" description="Helical" evidence="2">
    <location>
        <begin position="51"/>
        <end position="69"/>
    </location>
</feature>